<accession>A0A1I2L389</accession>
<reference evidence="2 3" key="1">
    <citation type="submission" date="2016-10" db="EMBL/GenBank/DDBJ databases">
        <authorList>
            <person name="de Groot N.N."/>
        </authorList>
    </citation>
    <scope>NUCLEOTIDE SEQUENCE [LARGE SCALE GENOMIC DNA]</scope>
    <source>
        <strain evidence="2 3">OK461</strain>
    </source>
</reference>
<feature type="region of interest" description="Disordered" evidence="1">
    <location>
        <begin position="52"/>
        <end position="102"/>
    </location>
</feature>
<protein>
    <submittedName>
        <fullName evidence="2">Uncharacterized protein</fullName>
    </submittedName>
</protein>
<name>A0A1I2L389_9ACTN</name>
<evidence type="ECO:0000313" key="2">
    <source>
        <dbReference type="EMBL" id="SFF73323.1"/>
    </source>
</evidence>
<proteinExistence type="predicted"/>
<evidence type="ECO:0000256" key="1">
    <source>
        <dbReference type="SAM" id="MobiDB-lite"/>
    </source>
</evidence>
<organism evidence="2 3">
    <name type="scientific">Streptomyces mirabilis</name>
    <dbReference type="NCBI Taxonomy" id="68239"/>
    <lineage>
        <taxon>Bacteria</taxon>
        <taxon>Bacillati</taxon>
        <taxon>Actinomycetota</taxon>
        <taxon>Actinomycetes</taxon>
        <taxon>Kitasatosporales</taxon>
        <taxon>Streptomycetaceae</taxon>
        <taxon>Streptomyces</taxon>
    </lineage>
</organism>
<evidence type="ECO:0000313" key="3">
    <source>
        <dbReference type="Proteomes" id="UP000181942"/>
    </source>
</evidence>
<dbReference type="EMBL" id="FONR01000011">
    <property type="protein sequence ID" value="SFF73323.1"/>
    <property type="molecule type" value="Genomic_DNA"/>
</dbReference>
<gene>
    <name evidence="2" type="ORF">SAMN02787118_111167</name>
</gene>
<sequence length="102" mass="11506">MPYYLLTVESSHRTGFGLQVKPTVRIKELASRVKDLDVPMPGDKLHRAMTTRYNKLPSPDRGRRSPPHDPLFSRRGGHWPSGAAPGRDIPGRVTRTEPLNRP</sequence>
<feature type="compositionally biased region" description="Basic and acidic residues" evidence="1">
    <location>
        <begin position="58"/>
        <end position="67"/>
    </location>
</feature>
<dbReference type="Proteomes" id="UP000181942">
    <property type="component" value="Unassembled WGS sequence"/>
</dbReference>
<dbReference type="AlphaFoldDB" id="A0A1I2L389"/>